<dbReference type="InterPro" id="IPR015421">
    <property type="entry name" value="PyrdxlP-dep_Trfase_major"/>
</dbReference>
<reference evidence="2" key="1">
    <citation type="submission" date="2021-02" db="EMBL/GenBank/DDBJ databases">
        <authorList>
            <person name="Nowell W R."/>
        </authorList>
    </citation>
    <scope>NUCLEOTIDE SEQUENCE</scope>
</reference>
<dbReference type="EMBL" id="CAJOBA010070655">
    <property type="protein sequence ID" value="CAF4389684.1"/>
    <property type="molecule type" value="Genomic_DNA"/>
</dbReference>
<proteinExistence type="predicted"/>
<dbReference type="AlphaFoldDB" id="A0A8S2VH21"/>
<name>A0A8S2VH21_9BILA</name>
<dbReference type="Gene3D" id="3.40.640.10">
    <property type="entry name" value="Type I PLP-dependent aspartate aminotransferase-like (Major domain)"/>
    <property type="match status" value="1"/>
</dbReference>
<dbReference type="Proteomes" id="UP000682733">
    <property type="component" value="Unassembled WGS sequence"/>
</dbReference>
<dbReference type="SUPFAM" id="SSF53383">
    <property type="entry name" value="PLP-dependent transferases"/>
    <property type="match status" value="1"/>
</dbReference>
<organism evidence="2 3">
    <name type="scientific">Didymodactylos carnosus</name>
    <dbReference type="NCBI Taxonomy" id="1234261"/>
    <lineage>
        <taxon>Eukaryota</taxon>
        <taxon>Metazoa</taxon>
        <taxon>Spiralia</taxon>
        <taxon>Gnathifera</taxon>
        <taxon>Rotifera</taxon>
        <taxon>Eurotatoria</taxon>
        <taxon>Bdelloidea</taxon>
        <taxon>Philodinida</taxon>
        <taxon>Philodinidae</taxon>
        <taxon>Didymodactylos</taxon>
    </lineage>
</organism>
<dbReference type="InterPro" id="IPR015424">
    <property type="entry name" value="PyrdxlP-dep_Trfase"/>
</dbReference>
<protein>
    <submittedName>
        <fullName evidence="2">Uncharacterized protein</fullName>
    </submittedName>
</protein>
<evidence type="ECO:0000313" key="1">
    <source>
        <dbReference type="EMBL" id="CAF1587491.1"/>
    </source>
</evidence>
<comment type="caution">
    <text evidence="2">The sequence shown here is derived from an EMBL/GenBank/DDBJ whole genome shotgun (WGS) entry which is preliminary data.</text>
</comment>
<evidence type="ECO:0000313" key="3">
    <source>
        <dbReference type="Proteomes" id="UP000682733"/>
    </source>
</evidence>
<evidence type="ECO:0000313" key="2">
    <source>
        <dbReference type="EMBL" id="CAF4389684.1"/>
    </source>
</evidence>
<gene>
    <name evidence="1" type="ORF">OVA965_LOCUS41345</name>
    <name evidence="2" type="ORF">TMI583_LOCUS42965</name>
</gene>
<dbReference type="Proteomes" id="UP000677228">
    <property type="component" value="Unassembled WGS sequence"/>
</dbReference>
<sequence>ENRILSKEKASVKWEPETVRVNELRQAVATYYNDTFRNDNSELKPFTYENVCIVPGGRAGLTRIASVIGDAYTGYQLPDYTAYEQLLTICHRTVPISTHLDSEKQYRKKISCCYNSFEIESLFLCFSCFKRKRKVVKRHNNN</sequence>
<accession>A0A8S2VH21</accession>
<feature type="non-terminal residue" evidence="2">
    <location>
        <position position="1"/>
    </location>
</feature>
<dbReference type="EMBL" id="CAJNOK010047368">
    <property type="protein sequence ID" value="CAF1587491.1"/>
    <property type="molecule type" value="Genomic_DNA"/>
</dbReference>